<sequence length="401" mass="45941">MDTLAQVPSTPEPSNWQQHWLTRGEDWRKEPEIEKERKKFLDHRRAIQIDVVQGIYPFSQLPQDQRLTRADLEYLLSSHEEGRGPVWYQKECGKVPLERRNGLDLRGANLEGLDLSDLPLCRVLFGPTWDAKDQCTEQQCRQAAANLRWVNLKGANLEMMRARFVDFSHAKLAHAYMAEAQLQQTILIGTDLHHAWMQNVDLDGAILYGEEAVAPRLADISWGATLLSVPNWDGVRRLGDEVYIKQLLTRADVPEDKKRDDTLEMLRAHLQVATILEGQGQKSVAASLRFRYNVQERKMLWRKRAWKEWLWSLLLAAIAGYGYRLWRVLFTYSMNILIFALIFWLVDPPLTFLGAILLASTGRGLSEAPLSIWLVGNAEAVINSIIAGLFFALLLPRFQGK</sequence>
<dbReference type="EMBL" id="BNJK01000003">
    <property type="protein sequence ID" value="GHP00856.1"/>
    <property type="molecule type" value="Genomic_DNA"/>
</dbReference>
<protein>
    <recommendedName>
        <fullName evidence="4">Pentapeptide repeat-containing protein</fullName>
    </recommendedName>
</protein>
<evidence type="ECO:0000313" key="2">
    <source>
        <dbReference type="EMBL" id="GHP00856.1"/>
    </source>
</evidence>
<accession>A0A8J3N9Q8</accession>
<dbReference type="InterPro" id="IPR001646">
    <property type="entry name" value="5peptide_repeat"/>
</dbReference>
<keyword evidence="1" id="KW-1133">Transmembrane helix</keyword>
<evidence type="ECO:0000256" key="1">
    <source>
        <dbReference type="SAM" id="Phobius"/>
    </source>
</evidence>
<keyword evidence="3" id="KW-1185">Reference proteome</keyword>
<keyword evidence="1" id="KW-0472">Membrane</keyword>
<feature type="transmembrane region" description="Helical" evidence="1">
    <location>
        <begin position="332"/>
        <end position="358"/>
    </location>
</feature>
<dbReference type="Proteomes" id="UP000597444">
    <property type="component" value="Unassembled WGS sequence"/>
</dbReference>
<comment type="caution">
    <text evidence="2">The sequence shown here is derived from an EMBL/GenBank/DDBJ whole genome shotgun (WGS) entry which is preliminary data.</text>
</comment>
<dbReference type="Gene3D" id="2.160.20.80">
    <property type="entry name" value="E3 ubiquitin-protein ligase SopA"/>
    <property type="match status" value="1"/>
</dbReference>
<gene>
    <name evidence="2" type="ORF">KSF_109030</name>
</gene>
<dbReference type="RefSeq" id="WP_220211430.1">
    <property type="nucleotide sequence ID" value="NZ_BNJK01000003.1"/>
</dbReference>
<dbReference type="InterPro" id="IPR051082">
    <property type="entry name" value="Pentapeptide-BTB/POZ_domain"/>
</dbReference>
<feature type="transmembrane region" description="Helical" evidence="1">
    <location>
        <begin position="370"/>
        <end position="395"/>
    </location>
</feature>
<dbReference type="AlphaFoldDB" id="A0A8J3N9Q8"/>
<dbReference type="Pfam" id="PF00805">
    <property type="entry name" value="Pentapeptide"/>
    <property type="match status" value="1"/>
</dbReference>
<organism evidence="2 3">
    <name type="scientific">Reticulibacter mediterranei</name>
    <dbReference type="NCBI Taxonomy" id="2778369"/>
    <lineage>
        <taxon>Bacteria</taxon>
        <taxon>Bacillati</taxon>
        <taxon>Chloroflexota</taxon>
        <taxon>Ktedonobacteria</taxon>
        <taxon>Ktedonobacterales</taxon>
        <taxon>Reticulibacteraceae</taxon>
        <taxon>Reticulibacter</taxon>
    </lineage>
</organism>
<dbReference type="SUPFAM" id="SSF141571">
    <property type="entry name" value="Pentapeptide repeat-like"/>
    <property type="match status" value="1"/>
</dbReference>
<reference evidence="2" key="1">
    <citation type="submission" date="2020-10" db="EMBL/GenBank/DDBJ databases">
        <title>Taxonomic study of unclassified bacteria belonging to the class Ktedonobacteria.</title>
        <authorList>
            <person name="Yabe S."/>
            <person name="Wang C.M."/>
            <person name="Zheng Y."/>
            <person name="Sakai Y."/>
            <person name="Cavaletti L."/>
            <person name="Monciardini P."/>
            <person name="Donadio S."/>
        </authorList>
    </citation>
    <scope>NUCLEOTIDE SEQUENCE</scope>
    <source>
        <strain evidence="2">ID150040</strain>
    </source>
</reference>
<proteinExistence type="predicted"/>
<evidence type="ECO:0008006" key="4">
    <source>
        <dbReference type="Google" id="ProtNLM"/>
    </source>
</evidence>
<feature type="transmembrane region" description="Helical" evidence="1">
    <location>
        <begin position="309"/>
        <end position="326"/>
    </location>
</feature>
<dbReference type="PANTHER" id="PTHR14136:SF17">
    <property type="entry name" value="BTB_POZ DOMAIN-CONTAINING PROTEIN KCTD9"/>
    <property type="match status" value="1"/>
</dbReference>
<dbReference type="PANTHER" id="PTHR14136">
    <property type="entry name" value="BTB_POZ DOMAIN-CONTAINING PROTEIN KCTD9"/>
    <property type="match status" value="1"/>
</dbReference>
<name>A0A8J3N9Q8_9CHLR</name>
<keyword evidence="1" id="KW-0812">Transmembrane</keyword>
<evidence type="ECO:0000313" key="3">
    <source>
        <dbReference type="Proteomes" id="UP000597444"/>
    </source>
</evidence>